<feature type="compositionally biased region" description="Low complexity" evidence="11">
    <location>
        <begin position="1096"/>
        <end position="1127"/>
    </location>
</feature>
<dbReference type="SUPFAM" id="SSF52799">
    <property type="entry name" value="(Phosphotyrosine protein) phosphatases II"/>
    <property type="match status" value="2"/>
</dbReference>
<feature type="chain" id="PRO_5026878862" evidence="13">
    <location>
        <begin position="20"/>
        <end position="1295"/>
    </location>
</feature>
<feature type="signal peptide" evidence="13">
    <location>
        <begin position="1"/>
        <end position="19"/>
    </location>
</feature>
<dbReference type="Gene3D" id="2.60.40.10">
    <property type="entry name" value="Immunoglobulins"/>
    <property type="match status" value="2"/>
</dbReference>
<feature type="domain" description="Tyrosine-protein phosphatase" evidence="14">
    <location>
        <begin position="454"/>
        <end position="719"/>
    </location>
</feature>
<comment type="catalytic activity">
    <reaction evidence="9">
        <text>O-phospho-L-tyrosyl-[protein] + H2O = L-tyrosyl-[protein] + phosphate</text>
        <dbReference type="Rhea" id="RHEA:10684"/>
        <dbReference type="Rhea" id="RHEA-COMP:10136"/>
        <dbReference type="Rhea" id="RHEA-COMP:20101"/>
        <dbReference type="ChEBI" id="CHEBI:15377"/>
        <dbReference type="ChEBI" id="CHEBI:43474"/>
        <dbReference type="ChEBI" id="CHEBI:46858"/>
        <dbReference type="ChEBI" id="CHEBI:61978"/>
        <dbReference type="EC" id="3.1.3.48"/>
    </reaction>
</comment>
<dbReference type="OrthoDB" id="6022401at2759"/>
<dbReference type="FunFam" id="2.60.40.10:FF:001386">
    <property type="entry name" value="Receptor-type tyrosine-protein phosphatase gamma"/>
    <property type="match status" value="1"/>
</dbReference>
<dbReference type="Proteomes" id="UP000504633">
    <property type="component" value="Unplaced"/>
</dbReference>
<dbReference type="SMART" id="SM00194">
    <property type="entry name" value="PTPc"/>
    <property type="match status" value="2"/>
</dbReference>
<keyword evidence="6 12" id="KW-1133">Transmembrane helix</keyword>
<dbReference type="CDD" id="cd00063">
    <property type="entry name" value="FN3"/>
    <property type="match status" value="2"/>
</dbReference>
<dbReference type="PANTHER" id="PTHR19134">
    <property type="entry name" value="RECEPTOR-TYPE TYROSINE-PROTEIN PHOSPHATASE"/>
    <property type="match status" value="1"/>
</dbReference>
<dbReference type="KEGG" id="dhe:111592693"/>
<evidence type="ECO:0000256" key="3">
    <source>
        <dbReference type="ARBA" id="ARBA00022729"/>
    </source>
</evidence>
<dbReference type="SMART" id="SM00060">
    <property type="entry name" value="FN3"/>
    <property type="match status" value="2"/>
</dbReference>
<keyword evidence="5" id="KW-0904">Protein phosphatase</keyword>
<feature type="compositionally biased region" description="Polar residues" evidence="11">
    <location>
        <begin position="1130"/>
        <end position="1142"/>
    </location>
</feature>
<evidence type="ECO:0000256" key="10">
    <source>
        <dbReference type="ARBA" id="ARBA00061343"/>
    </source>
</evidence>
<dbReference type="InterPro" id="IPR000387">
    <property type="entry name" value="Tyr_Pase_dom"/>
</dbReference>
<protein>
    <submittedName>
        <fullName evidence="18">Tyrosine-protein phosphatase 99A isoform X4</fullName>
    </submittedName>
</protein>
<evidence type="ECO:0000256" key="8">
    <source>
        <dbReference type="ARBA" id="ARBA00023180"/>
    </source>
</evidence>
<feature type="compositionally biased region" description="Polar residues" evidence="11">
    <location>
        <begin position="48"/>
        <end position="57"/>
    </location>
</feature>
<feature type="region of interest" description="Disordered" evidence="11">
    <location>
        <begin position="28"/>
        <end position="57"/>
    </location>
</feature>
<feature type="region of interest" description="Disordered" evidence="11">
    <location>
        <begin position="1096"/>
        <end position="1176"/>
    </location>
</feature>
<dbReference type="InterPro" id="IPR036116">
    <property type="entry name" value="FN3_sf"/>
</dbReference>
<dbReference type="InterPro" id="IPR029021">
    <property type="entry name" value="Prot-tyrosine_phosphatase-like"/>
</dbReference>
<dbReference type="GO" id="GO:0009653">
    <property type="term" value="P:anatomical structure morphogenesis"/>
    <property type="evidence" value="ECO:0007669"/>
    <property type="project" value="UniProtKB-ARBA"/>
</dbReference>
<dbReference type="CTD" id="43469"/>
<dbReference type="Pfam" id="PF00102">
    <property type="entry name" value="Y_phosphatase"/>
    <property type="match status" value="2"/>
</dbReference>
<evidence type="ECO:0000259" key="16">
    <source>
        <dbReference type="PROSITE" id="PS50853"/>
    </source>
</evidence>
<dbReference type="CDD" id="cd14550">
    <property type="entry name" value="R5-PTP-2"/>
    <property type="match status" value="1"/>
</dbReference>
<evidence type="ECO:0000256" key="4">
    <source>
        <dbReference type="ARBA" id="ARBA00022801"/>
    </source>
</evidence>
<evidence type="ECO:0000256" key="9">
    <source>
        <dbReference type="ARBA" id="ARBA00051722"/>
    </source>
</evidence>
<feature type="domain" description="Tyrosine-protein phosphatase" evidence="14">
    <location>
        <begin position="742"/>
        <end position="994"/>
    </location>
</feature>
<dbReference type="GeneID" id="111592693"/>
<keyword evidence="2 12" id="KW-0812">Transmembrane</keyword>
<sequence length="1295" mass="145148">MPRPLKLPLLQLLLFSCLAMQHCGTALPSTVQPAATGGSTTRTARTTPELSLESTTQRSTLDLVNAEADGSGWETLETEFKLATHSPTASTHGATAPTSIEQQDQPPAIPATTLAFANAVAVAGDTMDSTGLTGDATPPYAAVDDSYVPSKPQNLTVLDVSANSITMSWHPPKNQNGAIAGYHVFHIHDNQTGVEIVKNSRNSAETLIHFELQSLKPFTDYRVIVKAFTTKNEGEPSDQIAQRTDVGGPSAPAIVNLTCHSQESITIRWKRPYEFYNTIDFYIIKTRLAGQDTHRDIRINASAKELETAMILQNLTTNSYYEVKVAAATFSVINPKKIVLGKFSDSRIIQLQPNCEKLQPLLRQSHNDYNLAVLVGIIFSCFGIVLIVMAFFLWSRKCFHAAYYYLDDPPHHPNAPQVDWEVPVKIGDEIRAAVPVNEFAKHVASLHADGDIGFSREYEAIQNECVSDDMACEHSQHPENKRKNRYLNITAYDHSRVHLHPTPGQKKNLDYINANFIDGYQKAHAFIGTQGPLPDTFDCFWRMIWEQRVAIIVMITNLVERGRRKCDMYWPKDGIETYGVIQVKLVEEEVMSTYTVRTLQIKHLKLKKKKQCNLEKLVYQYHYTNWPDHGTPDHPLPVLNFIKKSSAANPAEAGPIVVHCSAGVGRTGTYIVLDAMLKQIQQKSIVNVFGFLRHIRAQRNFLVQTEEQYIFLHDALVEAIASGETNLPAEQVEELKNCTPYLEQQYKNIIQFQTKDIHIASAMKQVNSIKNRGAIFPIEGSRVHLTPKPGEDGSDYINASWLHGFRRLRDFIVTQHPMTHTIKDFWQMVWDHNAQTIVLLSSLDDINFAQFWPDEATPIESDYYRVKFLNKVNKSDYVSRDFVIQSIQDDYELSVKMLHCPSWPEMSNPNSIYDFIVDVHERCNDYRNGPIVVVDRYGGAQACTFCAISSLSIEMEYCNTANVYQYAKLYHNKRPGVWTSSEDIRLIYNILSYLPGNLNLLKRTALRTEFEDVTTATPDLYSKICSNGNVIHQQQQQQLLLAQQQQQLLQLQIQHETQQLQQQLQLQQQQQQQQPQSNLISHSHAATSEITNETATATATATTTTPSTTVTANTNSSLLPISSLLPPTVAPSSITPTPSNDMPNPTATTSTTTTTTTPQQPSTTVPTPTTTPITATTTTDLTHTNANFTTVTNNAADVPPIIAVNCDELAQQQHQQQQMLALMQQQTQLQQQYNTHQQQQQLENANCLHVDELIHPTTTTPTPTTLCNNNNNNNNNLQQPLNPAVTDAQNLDIVA</sequence>
<evidence type="ECO:0000256" key="11">
    <source>
        <dbReference type="SAM" id="MobiDB-lite"/>
    </source>
</evidence>
<dbReference type="GO" id="GO:0048666">
    <property type="term" value="P:neuron development"/>
    <property type="evidence" value="ECO:0007669"/>
    <property type="project" value="UniProtKB-ARBA"/>
</dbReference>
<dbReference type="FunFam" id="2.60.40.10:FF:001528">
    <property type="entry name" value="Tyrosine-protein phosphatase 99A"/>
    <property type="match status" value="1"/>
</dbReference>
<dbReference type="PROSITE" id="PS50056">
    <property type="entry name" value="TYR_PHOSPHATASE_2"/>
    <property type="match status" value="1"/>
</dbReference>
<name>A0A6J1L9D4_DROHY</name>
<dbReference type="Pfam" id="PF00041">
    <property type="entry name" value="fn3"/>
    <property type="match status" value="2"/>
</dbReference>
<evidence type="ECO:0000259" key="15">
    <source>
        <dbReference type="PROSITE" id="PS50056"/>
    </source>
</evidence>
<dbReference type="InterPro" id="IPR000242">
    <property type="entry name" value="PTP_cat"/>
</dbReference>
<feature type="domain" description="Tyrosine specific protein phosphatases" evidence="15">
    <location>
        <begin position="636"/>
        <end position="710"/>
    </location>
</feature>
<dbReference type="InterPro" id="IPR003595">
    <property type="entry name" value="Tyr_Pase_cat"/>
</dbReference>
<keyword evidence="7 12" id="KW-0472">Membrane</keyword>
<feature type="transmembrane region" description="Helical" evidence="12">
    <location>
        <begin position="369"/>
        <end position="394"/>
    </location>
</feature>
<feature type="domain" description="Fibronectin type-III" evidence="16">
    <location>
        <begin position="248"/>
        <end position="354"/>
    </location>
</feature>
<keyword evidence="17" id="KW-1185">Reference proteome</keyword>
<dbReference type="InterPro" id="IPR013783">
    <property type="entry name" value="Ig-like_fold"/>
</dbReference>
<feature type="region of interest" description="Disordered" evidence="11">
    <location>
        <begin position="84"/>
        <end position="105"/>
    </location>
</feature>
<evidence type="ECO:0000256" key="13">
    <source>
        <dbReference type="SAM" id="SignalP"/>
    </source>
</evidence>
<dbReference type="PANTHER" id="PTHR19134:SF540">
    <property type="entry name" value="TYROSINE-PROTEIN PHOSPHATASE 99A"/>
    <property type="match status" value="1"/>
</dbReference>
<accession>A0A6J1L9D4</accession>
<evidence type="ECO:0000256" key="6">
    <source>
        <dbReference type="ARBA" id="ARBA00022989"/>
    </source>
</evidence>
<evidence type="ECO:0000256" key="12">
    <source>
        <dbReference type="SAM" id="Phobius"/>
    </source>
</evidence>
<proteinExistence type="inferred from homology"/>
<dbReference type="InterPro" id="IPR050348">
    <property type="entry name" value="Protein-Tyr_Phosphatase"/>
</dbReference>
<dbReference type="PROSITE" id="PS51257">
    <property type="entry name" value="PROKAR_LIPOPROTEIN"/>
    <property type="match status" value="1"/>
</dbReference>
<dbReference type="InterPro" id="IPR003961">
    <property type="entry name" value="FN3_dom"/>
</dbReference>
<dbReference type="FunFam" id="3.90.190.10:FF:000097">
    <property type="entry name" value="Tyrosine-protein phosphatase 99A"/>
    <property type="match status" value="1"/>
</dbReference>
<evidence type="ECO:0000313" key="18">
    <source>
        <dbReference type="RefSeq" id="XP_023160830.2"/>
    </source>
</evidence>
<reference evidence="18" key="1">
    <citation type="submission" date="2025-08" db="UniProtKB">
        <authorList>
            <consortium name="RefSeq"/>
        </authorList>
    </citation>
    <scope>IDENTIFICATION</scope>
    <source>
        <strain evidence="18">15085-1641.00</strain>
        <tissue evidence="18">Whole body</tissue>
    </source>
</reference>
<feature type="compositionally biased region" description="Low complexity" evidence="11">
    <location>
        <begin position="34"/>
        <end position="47"/>
    </location>
</feature>
<dbReference type="PRINTS" id="PR00700">
    <property type="entry name" value="PRTYPHPHTASE"/>
</dbReference>
<feature type="compositionally biased region" description="Polar residues" evidence="11">
    <location>
        <begin position="85"/>
        <end position="105"/>
    </location>
</feature>
<evidence type="ECO:0000313" key="17">
    <source>
        <dbReference type="Proteomes" id="UP000504633"/>
    </source>
</evidence>
<comment type="subcellular location">
    <subcellularLocation>
        <location evidence="1">Membrane</location>
        <topology evidence="1">Single-pass type I membrane protein</topology>
    </subcellularLocation>
</comment>
<comment type="similarity">
    <text evidence="10">Belongs to the protein-tyrosine phosphatase family. Receptor class subfamily.</text>
</comment>
<dbReference type="RefSeq" id="XP_023160830.2">
    <property type="nucleotide sequence ID" value="XM_023305062.2"/>
</dbReference>
<dbReference type="SUPFAM" id="SSF49265">
    <property type="entry name" value="Fibronectin type III"/>
    <property type="match status" value="1"/>
</dbReference>
<dbReference type="PROSITE" id="PS50853">
    <property type="entry name" value="FN3"/>
    <property type="match status" value="2"/>
</dbReference>
<dbReference type="PROSITE" id="PS50055">
    <property type="entry name" value="TYR_PHOSPHATASE_PTP"/>
    <property type="match status" value="2"/>
</dbReference>
<gene>
    <name evidence="18" type="primary">LOC111592693</name>
</gene>
<dbReference type="InterPro" id="IPR016130">
    <property type="entry name" value="Tyr_Pase_AS"/>
</dbReference>
<evidence type="ECO:0000256" key="7">
    <source>
        <dbReference type="ARBA" id="ARBA00023136"/>
    </source>
</evidence>
<evidence type="ECO:0000256" key="2">
    <source>
        <dbReference type="ARBA" id="ARBA00022692"/>
    </source>
</evidence>
<feature type="domain" description="Fibronectin type-III" evidence="16">
    <location>
        <begin position="151"/>
        <end position="247"/>
    </location>
</feature>
<dbReference type="GO" id="GO:0016020">
    <property type="term" value="C:membrane"/>
    <property type="evidence" value="ECO:0007669"/>
    <property type="project" value="UniProtKB-SubCell"/>
</dbReference>
<keyword evidence="8" id="KW-0325">Glycoprotein</keyword>
<keyword evidence="4" id="KW-0378">Hydrolase</keyword>
<evidence type="ECO:0000256" key="5">
    <source>
        <dbReference type="ARBA" id="ARBA00022912"/>
    </source>
</evidence>
<keyword evidence="3 13" id="KW-0732">Signal</keyword>
<dbReference type="SMART" id="SM00404">
    <property type="entry name" value="PTPc_motif"/>
    <property type="match status" value="2"/>
</dbReference>
<dbReference type="FunFam" id="3.90.190.10:FF:000068">
    <property type="entry name" value="receptor-type tyrosine-protein phosphatase zeta"/>
    <property type="match status" value="1"/>
</dbReference>
<dbReference type="PROSITE" id="PS00383">
    <property type="entry name" value="TYR_PHOSPHATASE_1"/>
    <property type="match status" value="1"/>
</dbReference>
<evidence type="ECO:0000259" key="14">
    <source>
        <dbReference type="PROSITE" id="PS50055"/>
    </source>
</evidence>
<feature type="compositionally biased region" description="Low complexity" evidence="11">
    <location>
        <begin position="1143"/>
        <end position="1176"/>
    </location>
</feature>
<organism evidence="17 18">
    <name type="scientific">Drosophila hydei</name>
    <name type="common">Fruit fly</name>
    <dbReference type="NCBI Taxonomy" id="7224"/>
    <lineage>
        <taxon>Eukaryota</taxon>
        <taxon>Metazoa</taxon>
        <taxon>Ecdysozoa</taxon>
        <taxon>Arthropoda</taxon>
        <taxon>Hexapoda</taxon>
        <taxon>Insecta</taxon>
        <taxon>Pterygota</taxon>
        <taxon>Neoptera</taxon>
        <taxon>Endopterygota</taxon>
        <taxon>Diptera</taxon>
        <taxon>Brachycera</taxon>
        <taxon>Muscomorpha</taxon>
        <taxon>Ephydroidea</taxon>
        <taxon>Drosophilidae</taxon>
        <taxon>Drosophila</taxon>
    </lineage>
</organism>
<dbReference type="CDD" id="cd14549">
    <property type="entry name" value="R5-PTPc-1"/>
    <property type="match status" value="1"/>
</dbReference>
<dbReference type="GO" id="GO:0004725">
    <property type="term" value="F:protein tyrosine phosphatase activity"/>
    <property type="evidence" value="ECO:0007669"/>
    <property type="project" value="UniProtKB-EC"/>
</dbReference>
<dbReference type="Gene3D" id="3.90.190.10">
    <property type="entry name" value="Protein tyrosine phosphatase superfamily"/>
    <property type="match status" value="2"/>
</dbReference>
<evidence type="ECO:0000256" key="1">
    <source>
        <dbReference type="ARBA" id="ARBA00004479"/>
    </source>
</evidence>